<dbReference type="CDD" id="cd01948">
    <property type="entry name" value="EAL"/>
    <property type="match status" value="1"/>
</dbReference>
<dbReference type="Proteomes" id="UP000198893">
    <property type="component" value="Unassembled WGS sequence"/>
</dbReference>
<dbReference type="InterPro" id="IPR050706">
    <property type="entry name" value="Cyclic-di-GMP_PDE-like"/>
</dbReference>
<protein>
    <submittedName>
        <fullName evidence="3">EAL domain, c-di-GMP-specific phosphodiesterase class I (Or its enzymatically inactive variant)</fullName>
    </submittedName>
</protein>
<dbReference type="EMBL" id="FODS01000027">
    <property type="protein sequence ID" value="SEP12988.1"/>
    <property type="molecule type" value="Genomic_DNA"/>
</dbReference>
<dbReference type="STRING" id="569882.SAMN04490248_12744"/>
<dbReference type="GO" id="GO:0071111">
    <property type="term" value="F:cyclic-guanylate-specific phosphodiesterase activity"/>
    <property type="evidence" value="ECO:0007669"/>
    <property type="project" value="InterPro"/>
</dbReference>
<evidence type="ECO:0000259" key="2">
    <source>
        <dbReference type="PROSITE" id="PS50883"/>
    </source>
</evidence>
<evidence type="ECO:0000256" key="1">
    <source>
        <dbReference type="SAM" id="MobiDB-lite"/>
    </source>
</evidence>
<dbReference type="AlphaFoldDB" id="A0A1H8VDP0"/>
<sequence length="289" mass="31827">MTVDSSTELRPYDLPQATENASSEGATTAITAPPSMPVERADLIRAFDDGDLLLHYQPQVNVSGRWPEVIGYEALSRWPLPDGRFVPPDRFIPVAEDCGLILTLDIWVIDAVCREMARVKTDDASRSLSMAVNVSSKQFGQKHFAKSVAEILTRTGVDPSCLVLEITERAVLDEDETTFSNIHALREIGISLSLDDFGTGYSSLFHLRTLPIQEIKLDRSFVSGLPHRHRDAAILSATIDLASNLGLRVVAEGVELAQQSEWLRMNGCQTIQGFLYGRPAARSHHAITS</sequence>
<dbReference type="SUPFAM" id="SSF141868">
    <property type="entry name" value="EAL domain-like"/>
    <property type="match status" value="1"/>
</dbReference>
<organism evidence="3 4">
    <name type="scientific">Salinihabitans flavidus</name>
    <dbReference type="NCBI Taxonomy" id="569882"/>
    <lineage>
        <taxon>Bacteria</taxon>
        <taxon>Pseudomonadati</taxon>
        <taxon>Pseudomonadota</taxon>
        <taxon>Alphaproteobacteria</taxon>
        <taxon>Rhodobacterales</taxon>
        <taxon>Roseobacteraceae</taxon>
        <taxon>Salinihabitans</taxon>
    </lineage>
</organism>
<dbReference type="OrthoDB" id="9814202at2"/>
<evidence type="ECO:0000313" key="4">
    <source>
        <dbReference type="Proteomes" id="UP000198893"/>
    </source>
</evidence>
<dbReference type="Gene3D" id="3.20.20.450">
    <property type="entry name" value="EAL domain"/>
    <property type="match status" value="1"/>
</dbReference>
<dbReference type="PANTHER" id="PTHR33121:SF70">
    <property type="entry name" value="SIGNALING PROTEIN YKOW"/>
    <property type="match status" value="1"/>
</dbReference>
<name>A0A1H8VDP0_9RHOB</name>
<dbReference type="InterPro" id="IPR035919">
    <property type="entry name" value="EAL_sf"/>
</dbReference>
<accession>A0A1H8VDP0</accession>
<gene>
    <name evidence="3" type="ORF">SAMN04490248_12744</name>
</gene>
<dbReference type="PANTHER" id="PTHR33121">
    <property type="entry name" value="CYCLIC DI-GMP PHOSPHODIESTERASE PDEF"/>
    <property type="match status" value="1"/>
</dbReference>
<feature type="region of interest" description="Disordered" evidence="1">
    <location>
        <begin position="1"/>
        <end position="32"/>
    </location>
</feature>
<evidence type="ECO:0000313" key="3">
    <source>
        <dbReference type="EMBL" id="SEP12988.1"/>
    </source>
</evidence>
<dbReference type="Pfam" id="PF00563">
    <property type="entry name" value="EAL"/>
    <property type="match status" value="1"/>
</dbReference>
<feature type="domain" description="EAL" evidence="2">
    <location>
        <begin position="36"/>
        <end position="289"/>
    </location>
</feature>
<proteinExistence type="predicted"/>
<dbReference type="PROSITE" id="PS50883">
    <property type="entry name" value="EAL"/>
    <property type="match status" value="1"/>
</dbReference>
<dbReference type="InterPro" id="IPR001633">
    <property type="entry name" value="EAL_dom"/>
</dbReference>
<keyword evidence="4" id="KW-1185">Reference proteome</keyword>
<feature type="compositionally biased region" description="Polar residues" evidence="1">
    <location>
        <begin position="17"/>
        <end position="30"/>
    </location>
</feature>
<dbReference type="SMART" id="SM00052">
    <property type="entry name" value="EAL"/>
    <property type="match status" value="1"/>
</dbReference>
<reference evidence="3 4" key="1">
    <citation type="submission" date="2016-10" db="EMBL/GenBank/DDBJ databases">
        <authorList>
            <person name="de Groot N.N."/>
        </authorList>
    </citation>
    <scope>NUCLEOTIDE SEQUENCE [LARGE SCALE GENOMIC DNA]</scope>
    <source>
        <strain evidence="3 4">DSM 27842</strain>
    </source>
</reference>